<name>S9TLE3_9TRYP</name>
<evidence type="ECO:0000313" key="2">
    <source>
        <dbReference type="EMBL" id="EPY17609.1"/>
    </source>
</evidence>
<feature type="region of interest" description="Disordered" evidence="1">
    <location>
        <begin position="15"/>
        <end position="37"/>
    </location>
</feature>
<dbReference type="EMBL" id="ATMH01010399">
    <property type="protein sequence ID" value="EPY17609.1"/>
    <property type="molecule type" value="Genomic_DNA"/>
</dbReference>
<sequence>MPASVYEPVPYTVLGNTAPAAHTSGDQPNHPYGGQVERSAPAHHYYYNNTNDAQDDAAMPGVVVANTIAETNPYGQGGQYTYTVNPNTVAVNIDKNVPAGRITAS</sequence>
<evidence type="ECO:0000256" key="1">
    <source>
        <dbReference type="SAM" id="MobiDB-lite"/>
    </source>
</evidence>
<dbReference type="Proteomes" id="UP000015354">
    <property type="component" value="Unassembled WGS sequence"/>
</dbReference>
<keyword evidence="3" id="KW-1185">Reference proteome</keyword>
<accession>S9TLE3</accession>
<dbReference type="AlphaFoldDB" id="S9TLE3"/>
<comment type="caution">
    <text evidence="2">The sequence shown here is derived from an EMBL/GenBank/DDBJ whole genome shotgun (WGS) entry which is preliminary data.</text>
</comment>
<proteinExistence type="predicted"/>
<gene>
    <name evidence="2" type="ORF">STCU_10512</name>
</gene>
<organism evidence="2 3">
    <name type="scientific">Strigomonas culicis</name>
    <dbReference type="NCBI Taxonomy" id="28005"/>
    <lineage>
        <taxon>Eukaryota</taxon>
        <taxon>Discoba</taxon>
        <taxon>Euglenozoa</taxon>
        <taxon>Kinetoplastea</taxon>
        <taxon>Metakinetoplastina</taxon>
        <taxon>Trypanosomatida</taxon>
        <taxon>Trypanosomatidae</taxon>
        <taxon>Strigomonadinae</taxon>
        <taxon>Strigomonas</taxon>
    </lineage>
</organism>
<protein>
    <submittedName>
        <fullName evidence="2">Uncharacterized protein</fullName>
    </submittedName>
</protein>
<reference evidence="2 3" key="1">
    <citation type="journal article" date="2013" name="PLoS ONE">
        <title>Predicting the Proteins of Angomonas deanei, Strigomonas culicis and Their Respective Endosymbionts Reveals New Aspects of the Trypanosomatidae Family.</title>
        <authorList>
            <person name="Motta M.C."/>
            <person name="Martins A.C."/>
            <person name="de Souza S.S."/>
            <person name="Catta-Preta C.M."/>
            <person name="Silva R."/>
            <person name="Klein C.C."/>
            <person name="de Almeida L.G."/>
            <person name="de Lima Cunha O."/>
            <person name="Ciapina L.P."/>
            <person name="Brocchi M."/>
            <person name="Colabardini A.C."/>
            <person name="de Araujo Lima B."/>
            <person name="Machado C.R."/>
            <person name="de Almeida Soares C.M."/>
            <person name="Probst C.M."/>
            <person name="de Menezes C.B."/>
            <person name="Thompson C.E."/>
            <person name="Bartholomeu D.C."/>
            <person name="Gradia D.F."/>
            <person name="Pavoni D.P."/>
            <person name="Grisard E.C."/>
            <person name="Fantinatti-Garboggini F."/>
            <person name="Marchini F.K."/>
            <person name="Rodrigues-Luiz G.F."/>
            <person name="Wagner G."/>
            <person name="Goldman G.H."/>
            <person name="Fietto J.L."/>
            <person name="Elias M.C."/>
            <person name="Goldman M.H."/>
            <person name="Sagot M.F."/>
            <person name="Pereira M."/>
            <person name="Stoco P.H."/>
            <person name="de Mendonca-Neto R.P."/>
            <person name="Teixeira S.M."/>
            <person name="Maciel T.E."/>
            <person name="de Oliveira Mendes T.A."/>
            <person name="Urmenyi T.P."/>
            <person name="de Souza W."/>
            <person name="Schenkman S."/>
            <person name="de Vasconcelos A.T."/>
        </authorList>
    </citation>
    <scope>NUCLEOTIDE SEQUENCE [LARGE SCALE GENOMIC DNA]</scope>
</reference>
<evidence type="ECO:0000313" key="3">
    <source>
        <dbReference type="Proteomes" id="UP000015354"/>
    </source>
</evidence>